<evidence type="ECO:0000256" key="7">
    <source>
        <dbReference type="ARBA" id="ARBA00023295"/>
    </source>
</evidence>
<dbReference type="EC" id="3.2.1.23" evidence="3 8"/>
<keyword evidence="5 8" id="KW-0378">Hydrolase</keyword>
<dbReference type="InterPro" id="IPR017853">
    <property type="entry name" value="GH"/>
</dbReference>
<keyword evidence="13" id="KW-1185">Reference proteome</keyword>
<dbReference type="Pfam" id="PF08532">
    <property type="entry name" value="Glyco_hydro_42M"/>
    <property type="match status" value="1"/>
</dbReference>
<keyword evidence="4" id="KW-0479">Metal-binding</keyword>
<evidence type="ECO:0000256" key="2">
    <source>
        <dbReference type="ARBA" id="ARBA00005940"/>
    </source>
</evidence>
<evidence type="ECO:0000259" key="11">
    <source>
        <dbReference type="Pfam" id="PF08533"/>
    </source>
</evidence>
<dbReference type="Gene3D" id="3.20.20.80">
    <property type="entry name" value="Glycosidases"/>
    <property type="match status" value="1"/>
</dbReference>
<evidence type="ECO:0000256" key="1">
    <source>
        <dbReference type="ARBA" id="ARBA00001412"/>
    </source>
</evidence>
<evidence type="ECO:0000259" key="9">
    <source>
        <dbReference type="Pfam" id="PF02449"/>
    </source>
</evidence>
<dbReference type="InterPro" id="IPR029062">
    <property type="entry name" value="Class_I_gatase-like"/>
</dbReference>
<dbReference type="InterPro" id="IPR013780">
    <property type="entry name" value="Glyco_hydro_b"/>
</dbReference>
<feature type="domain" description="Beta-galactosidase trimerisation" evidence="10">
    <location>
        <begin position="404"/>
        <end position="611"/>
    </location>
</feature>
<evidence type="ECO:0000256" key="8">
    <source>
        <dbReference type="PIRNR" id="PIRNR001084"/>
    </source>
</evidence>
<proteinExistence type="inferred from homology"/>
<dbReference type="SUPFAM" id="SSF51445">
    <property type="entry name" value="(Trans)glycosidases"/>
    <property type="match status" value="1"/>
</dbReference>
<evidence type="ECO:0000256" key="3">
    <source>
        <dbReference type="ARBA" id="ARBA00012756"/>
    </source>
</evidence>
<dbReference type="Proteomes" id="UP000812277">
    <property type="component" value="Unassembled WGS sequence"/>
</dbReference>
<protein>
    <recommendedName>
        <fullName evidence="3 8">Beta-galactosidase</fullName>
        <shortName evidence="8">Beta-gal</shortName>
        <ecNumber evidence="3 8">3.2.1.23</ecNumber>
    </recommendedName>
</protein>
<dbReference type="InterPro" id="IPR013738">
    <property type="entry name" value="Beta_galactosidase_Trimer"/>
</dbReference>
<dbReference type="Gene3D" id="2.60.40.1180">
    <property type="entry name" value="Golgi alpha-mannosidase II"/>
    <property type="match status" value="1"/>
</dbReference>
<comment type="caution">
    <text evidence="12">The sequence shown here is derived from an EMBL/GenBank/DDBJ whole genome shotgun (WGS) entry which is preliminary data.</text>
</comment>
<evidence type="ECO:0000313" key="13">
    <source>
        <dbReference type="Proteomes" id="UP000812277"/>
    </source>
</evidence>
<keyword evidence="6" id="KW-0862">Zinc</keyword>
<dbReference type="RefSeq" id="WP_219872041.1">
    <property type="nucleotide sequence ID" value="NZ_JAHZIJ010000004.1"/>
</dbReference>
<sequence length="685" mass="78342">MSKSLTLNELRLGVCYYPEHWDESLWPDDFRRMRDIGISIIRIGEFGWSLMEPEEGVFDFSLFDRAVNLAAKFGLQVIMGTPTATPPAWLTQRYPEALNASHDGITYQHGGRRHYNYSSTKYRELCSVITRKLAENYKDHPAIIGWQIDNELNCEVNVFYADADHRAFREWLKKKYGTLDQLNHAWGATFWSQTYTDWEQVHLLRPTASHSPNPHQALDEKRFISDNTISFAKLQSDIVREVVHNQWVTTNTLFGHLNYHELTGEALDFLSYDSYPLFSTVRPEPGDKPLLDRKWSMNLSAVRSVSPNFCVMEQQAGPGGWVNRVGVPSPRPGQLRLWTYQSIAHGADLISYFRWRTATVGTEMYWFGINDPHNQSNRRIEELQQVGAECARIGGKIAGTRYAAKIAIVRDYDNEWDGELDNWHGPMDKQSALEWFKALQYSHIPTDFLYLHSGIALEEMLKYEVLVYPHPAIMTEETAELMKQYVQRGGTVIFGCRTGYKNKFGHCNMRLSPGPVAELCGISVEDFTHVIPSDEATLIHFSGGQDAYTADLFNEVIRLESPSAEVVAEYSSKYYKGKPALTRNKVGNGFAWYYGASFNQYVIYEMIARLGIHSPIQEHCTVPKEVEVSIRQSGDRKFLFLLNFSSDSAEITFKHQVEDILTQQRYDGTIMLEPYGVIIVETASG</sequence>
<dbReference type="Pfam" id="PF08533">
    <property type="entry name" value="Glyco_hydro_42C"/>
    <property type="match status" value="1"/>
</dbReference>
<feature type="domain" description="Glycoside hydrolase family 42 N-terminal" evidence="9">
    <location>
        <begin position="15"/>
        <end position="392"/>
    </location>
</feature>
<dbReference type="CDD" id="cd03143">
    <property type="entry name" value="A4_beta-galactosidase_middle_domain"/>
    <property type="match status" value="1"/>
</dbReference>
<comment type="similarity">
    <text evidence="2 8">Belongs to the glycosyl hydrolase 42 family.</text>
</comment>
<accession>A0ABS7D4D6</accession>
<dbReference type="InterPro" id="IPR013739">
    <property type="entry name" value="Beta_galactosidase_C"/>
</dbReference>
<name>A0ABS7D4D6_9BACL</name>
<dbReference type="PANTHER" id="PTHR36447:SF2">
    <property type="entry name" value="BETA-GALACTOSIDASE YESZ"/>
    <property type="match status" value="1"/>
</dbReference>
<dbReference type="InterPro" id="IPR003476">
    <property type="entry name" value="Glyco_hydro_42"/>
</dbReference>
<feature type="domain" description="Beta-galactosidase C-terminal" evidence="11">
    <location>
        <begin position="626"/>
        <end position="681"/>
    </location>
</feature>
<dbReference type="EMBL" id="JAHZIJ010000004">
    <property type="protein sequence ID" value="MBW7474802.1"/>
    <property type="molecule type" value="Genomic_DNA"/>
</dbReference>
<dbReference type="SUPFAM" id="SSF52317">
    <property type="entry name" value="Class I glutamine amidotransferase-like"/>
    <property type="match status" value="1"/>
</dbReference>
<dbReference type="PIRSF" id="PIRSF001084">
    <property type="entry name" value="B-galactosidase"/>
    <property type="match status" value="1"/>
</dbReference>
<reference evidence="12 13" key="1">
    <citation type="submission" date="2021-07" db="EMBL/GenBank/DDBJ databases">
        <title>Paenibacillus radiodurans sp. nov., isolated from the southeastern edge of Tengger Desert.</title>
        <authorList>
            <person name="Zhang G."/>
        </authorList>
    </citation>
    <scope>NUCLEOTIDE SEQUENCE [LARGE SCALE GENOMIC DNA]</scope>
    <source>
        <strain evidence="12 13">DT7-4</strain>
    </source>
</reference>
<organism evidence="12 13">
    <name type="scientific">Paenibacillus oenotherae</name>
    <dbReference type="NCBI Taxonomy" id="1435645"/>
    <lineage>
        <taxon>Bacteria</taxon>
        <taxon>Bacillati</taxon>
        <taxon>Bacillota</taxon>
        <taxon>Bacilli</taxon>
        <taxon>Bacillales</taxon>
        <taxon>Paenibacillaceae</taxon>
        <taxon>Paenibacillus</taxon>
    </lineage>
</organism>
<dbReference type="PANTHER" id="PTHR36447">
    <property type="entry name" value="BETA-GALACTOSIDASE GANA"/>
    <property type="match status" value="1"/>
</dbReference>
<dbReference type="Pfam" id="PF02449">
    <property type="entry name" value="Glyco_hydro_42"/>
    <property type="match status" value="1"/>
</dbReference>
<evidence type="ECO:0000256" key="5">
    <source>
        <dbReference type="ARBA" id="ARBA00022801"/>
    </source>
</evidence>
<evidence type="ECO:0000256" key="6">
    <source>
        <dbReference type="ARBA" id="ARBA00022833"/>
    </source>
</evidence>
<gene>
    <name evidence="12" type="ORF">K0T92_08590</name>
</gene>
<evidence type="ECO:0000313" key="12">
    <source>
        <dbReference type="EMBL" id="MBW7474802.1"/>
    </source>
</evidence>
<dbReference type="Gene3D" id="3.40.50.880">
    <property type="match status" value="1"/>
</dbReference>
<dbReference type="InterPro" id="IPR013529">
    <property type="entry name" value="Glyco_hydro_42_N"/>
</dbReference>
<comment type="catalytic activity">
    <reaction evidence="1 8">
        <text>Hydrolysis of terminal non-reducing beta-D-galactose residues in beta-D-galactosides.</text>
        <dbReference type="EC" id="3.2.1.23"/>
    </reaction>
</comment>
<evidence type="ECO:0000256" key="4">
    <source>
        <dbReference type="ARBA" id="ARBA00022723"/>
    </source>
</evidence>
<evidence type="ECO:0000259" key="10">
    <source>
        <dbReference type="Pfam" id="PF08532"/>
    </source>
</evidence>
<keyword evidence="7 8" id="KW-0326">Glycosidase</keyword>